<keyword evidence="7" id="KW-1185">Reference proteome</keyword>
<reference evidence="6" key="3">
    <citation type="journal article" date="2017" name="Nature">
        <title>Genome sequence of the progenitor of the wheat D genome Aegilops tauschii.</title>
        <authorList>
            <person name="Luo M.C."/>
            <person name="Gu Y.Q."/>
            <person name="Puiu D."/>
            <person name="Wang H."/>
            <person name="Twardziok S.O."/>
            <person name="Deal K.R."/>
            <person name="Huo N."/>
            <person name="Zhu T."/>
            <person name="Wang L."/>
            <person name="Wang Y."/>
            <person name="McGuire P.E."/>
            <person name="Liu S."/>
            <person name="Long H."/>
            <person name="Ramasamy R.K."/>
            <person name="Rodriguez J.C."/>
            <person name="Van S.L."/>
            <person name="Yuan L."/>
            <person name="Wang Z."/>
            <person name="Xia Z."/>
            <person name="Xiao L."/>
            <person name="Anderson O.D."/>
            <person name="Ouyang S."/>
            <person name="Liang Y."/>
            <person name="Zimin A.V."/>
            <person name="Pertea G."/>
            <person name="Qi P."/>
            <person name="Bennetzen J.L."/>
            <person name="Dai X."/>
            <person name="Dawson M.W."/>
            <person name="Muller H.G."/>
            <person name="Kugler K."/>
            <person name="Rivarola-Duarte L."/>
            <person name="Spannagl M."/>
            <person name="Mayer K.F.X."/>
            <person name="Lu F.H."/>
            <person name="Bevan M.W."/>
            <person name="Leroy P."/>
            <person name="Li P."/>
            <person name="You F.M."/>
            <person name="Sun Q."/>
            <person name="Liu Z."/>
            <person name="Lyons E."/>
            <person name="Wicker T."/>
            <person name="Salzberg S.L."/>
            <person name="Devos K.M."/>
            <person name="Dvorak J."/>
        </authorList>
    </citation>
    <scope>NUCLEOTIDE SEQUENCE [LARGE SCALE GENOMIC DNA]</scope>
    <source>
        <strain evidence="6">cv. AL8/78</strain>
    </source>
</reference>
<dbReference type="GO" id="GO:0046872">
    <property type="term" value="F:metal ion binding"/>
    <property type="evidence" value="ECO:0007669"/>
    <property type="project" value="UniProtKB-KW"/>
</dbReference>
<dbReference type="GO" id="GO:0000118">
    <property type="term" value="C:histone deacetylase complex"/>
    <property type="evidence" value="ECO:0007669"/>
    <property type="project" value="TreeGrafter"/>
</dbReference>
<comment type="similarity">
    <text evidence="2">Belongs to the JARID1 histone demethylase family.</text>
</comment>
<keyword evidence="4" id="KW-0539">Nucleus</keyword>
<protein>
    <submittedName>
        <fullName evidence="6">Uncharacterized protein</fullName>
    </submittedName>
</protein>
<name>A0A453MSH4_AEGTS</name>
<dbReference type="InterPro" id="IPR045109">
    <property type="entry name" value="LSDs-like"/>
</dbReference>
<evidence type="ECO:0000313" key="7">
    <source>
        <dbReference type="Proteomes" id="UP000015105"/>
    </source>
</evidence>
<organism evidence="6 7">
    <name type="scientific">Aegilops tauschii subsp. strangulata</name>
    <name type="common">Goatgrass</name>
    <dbReference type="NCBI Taxonomy" id="200361"/>
    <lineage>
        <taxon>Eukaryota</taxon>
        <taxon>Viridiplantae</taxon>
        <taxon>Streptophyta</taxon>
        <taxon>Embryophyta</taxon>
        <taxon>Tracheophyta</taxon>
        <taxon>Spermatophyta</taxon>
        <taxon>Magnoliopsida</taxon>
        <taxon>Liliopsida</taxon>
        <taxon>Poales</taxon>
        <taxon>Poaceae</taxon>
        <taxon>BOP clade</taxon>
        <taxon>Pooideae</taxon>
        <taxon>Triticodae</taxon>
        <taxon>Triticeae</taxon>
        <taxon>Triticinae</taxon>
        <taxon>Aegilops</taxon>
    </lineage>
</organism>
<evidence type="ECO:0000256" key="4">
    <source>
        <dbReference type="ARBA" id="ARBA00023242"/>
    </source>
</evidence>
<feature type="transmembrane region" description="Helical" evidence="5">
    <location>
        <begin position="44"/>
        <end position="65"/>
    </location>
</feature>
<comment type="subcellular location">
    <subcellularLocation>
        <location evidence="1">Nucleus</location>
    </subcellularLocation>
</comment>
<dbReference type="PANTHER" id="PTHR12549">
    <property type="entry name" value="JMJC DOMAIN-CONTAINING HISTONE DEMETHYLATION PROTEIN"/>
    <property type="match status" value="1"/>
</dbReference>
<reference evidence="6" key="5">
    <citation type="journal article" date="2021" name="G3 (Bethesda)">
        <title>Aegilops tauschii genome assembly Aet v5.0 features greater sequence contiguity and improved annotation.</title>
        <authorList>
            <person name="Wang L."/>
            <person name="Zhu T."/>
            <person name="Rodriguez J.C."/>
            <person name="Deal K.R."/>
            <person name="Dubcovsky J."/>
            <person name="McGuire P.E."/>
            <person name="Lux T."/>
            <person name="Spannagl M."/>
            <person name="Mayer K.F.X."/>
            <person name="Baldrich P."/>
            <person name="Meyers B.C."/>
            <person name="Huo N."/>
            <person name="Gu Y.Q."/>
            <person name="Zhou H."/>
            <person name="Devos K.M."/>
            <person name="Bennetzen J.L."/>
            <person name="Unver T."/>
            <person name="Budak H."/>
            <person name="Gulick P.J."/>
            <person name="Galiba G."/>
            <person name="Kalapos B."/>
            <person name="Nelson D.R."/>
            <person name="Li P."/>
            <person name="You F.M."/>
            <person name="Luo M.C."/>
            <person name="Dvorak J."/>
        </authorList>
    </citation>
    <scope>NUCLEOTIDE SEQUENCE [LARGE SCALE GENOMIC DNA]</scope>
    <source>
        <strain evidence="6">cv. AL8/78</strain>
    </source>
</reference>
<evidence type="ECO:0000256" key="3">
    <source>
        <dbReference type="ARBA" id="ARBA00022723"/>
    </source>
</evidence>
<reference evidence="7" key="2">
    <citation type="journal article" date="2017" name="Nat. Plants">
        <title>The Aegilops tauschii genome reveals multiple impacts of transposons.</title>
        <authorList>
            <person name="Zhao G."/>
            <person name="Zou C."/>
            <person name="Li K."/>
            <person name="Wang K."/>
            <person name="Li T."/>
            <person name="Gao L."/>
            <person name="Zhang X."/>
            <person name="Wang H."/>
            <person name="Yang Z."/>
            <person name="Liu X."/>
            <person name="Jiang W."/>
            <person name="Mao L."/>
            <person name="Kong X."/>
            <person name="Jiao Y."/>
            <person name="Jia J."/>
        </authorList>
    </citation>
    <scope>NUCLEOTIDE SEQUENCE [LARGE SCALE GENOMIC DNA]</scope>
    <source>
        <strain evidence="7">cv. AL8/78</strain>
    </source>
</reference>
<dbReference type="Proteomes" id="UP000015105">
    <property type="component" value="Chromosome 6D"/>
</dbReference>
<accession>A0A453MSH4</accession>
<dbReference type="GO" id="GO:0031490">
    <property type="term" value="F:chromatin DNA binding"/>
    <property type="evidence" value="ECO:0007669"/>
    <property type="project" value="TreeGrafter"/>
</dbReference>
<dbReference type="GO" id="GO:0000785">
    <property type="term" value="C:chromatin"/>
    <property type="evidence" value="ECO:0007669"/>
    <property type="project" value="TreeGrafter"/>
</dbReference>
<evidence type="ECO:0000256" key="1">
    <source>
        <dbReference type="ARBA" id="ARBA00004123"/>
    </source>
</evidence>
<keyword evidence="5" id="KW-0812">Transmembrane</keyword>
<evidence type="ECO:0000256" key="2">
    <source>
        <dbReference type="ARBA" id="ARBA00006801"/>
    </source>
</evidence>
<reference evidence="6" key="4">
    <citation type="submission" date="2019-03" db="UniProtKB">
        <authorList>
            <consortium name="EnsemblPlants"/>
        </authorList>
    </citation>
    <scope>IDENTIFICATION</scope>
</reference>
<dbReference type="GO" id="GO:0003712">
    <property type="term" value="F:transcription coregulator activity"/>
    <property type="evidence" value="ECO:0007669"/>
    <property type="project" value="TreeGrafter"/>
</dbReference>
<proteinExistence type="inferred from homology"/>
<dbReference type="Gramene" id="AET6Gv20058500.10">
    <property type="protein sequence ID" value="AET6Gv20058500.10"/>
    <property type="gene ID" value="AET6Gv20058500"/>
</dbReference>
<dbReference type="EnsemblPlants" id="AET6Gv20058500.10">
    <property type="protein sequence ID" value="AET6Gv20058500.10"/>
    <property type="gene ID" value="AET6Gv20058500"/>
</dbReference>
<keyword evidence="5" id="KW-0472">Membrane</keyword>
<sequence length="86" mass="10078">SCIKVALDFVSPENVKECIKLTEEFRLLPNWHRVNEDKLEVCRFSVLMLCVYIFILLFICMAILIMNSISYIDVLVHTYYVSLDIS</sequence>
<evidence type="ECO:0000256" key="5">
    <source>
        <dbReference type="SAM" id="Phobius"/>
    </source>
</evidence>
<evidence type="ECO:0000313" key="6">
    <source>
        <dbReference type="EnsemblPlants" id="AET6Gv20058500.10"/>
    </source>
</evidence>
<dbReference type="GO" id="GO:0006357">
    <property type="term" value="P:regulation of transcription by RNA polymerase II"/>
    <property type="evidence" value="ECO:0007669"/>
    <property type="project" value="TreeGrafter"/>
</dbReference>
<dbReference type="Gene3D" id="2.60.120.650">
    <property type="entry name" value="Cupin"/>
    <property type="match status" value="1"/>
</dbReference>
<dbReference type="PANTHER" id="PTHR12549:SF11">
    <property type="entry name" value="LYSINE-SPECIFIC DEMETHYLASE JMJ25"/>
    <property type="match status" value="1"/>
</dbReference>
<keyword evidence="5" id="KW-1133">Transmembrane helix</keyword>
<dbReference type="AlphaFoldDB" id="A0A453MSH4"/>
<reference evidence="7" key="1">
    <citation type="journal article" date="2014" name="Science">
        <title>Ancient hybridizations among the ancestral genomes of bread wheat.</title>
        <authorList>
            <consortium name="International Wheat Genome Sequencing Consortium,"/>
            <person name="Marcussen T."/>
            <person name="Sandve S.R."/>
            <person name="Heier L."/>
            <person name="Spannagl M."/>
            <person name="Pfeifer M."/>
            <person name="Jakobsen K.S."/>
            <person name="Wulff B.B."/>
            <person name="Steuernagel B."/>
            <person name="Mayer K.F."/>
            <person name="Olsen O.A."/>
        </authorList>
    </citation>
    <scope>NUCLEOTIDE SEQUENCE [LARGE SCALE GENOMIC DNA]</scope>
    <source>
        <strain evidence="7">cv. AL8/78</strain>
    </source>
</reference>
<dbReference type="GO" id="GO:0032454">
    <property type="term" value="F:histone H3K9 demethylase activity"/>
    <property type="evidence" value="ECO:0007669"/>
    <property type="project" value="InterPro"/>
</dbReference>
<keyword evidence="3" id="KW-0479">Metal-binding</keyword>